<sequence length="375" mass="42443">MIRRRRKGHRKSREGCLQCKERHAKCSEVHPACLQCQRAGVMCSFSSPTITKPPINEESLADLELLEHWHRHPVTGDLSETTRHIQYDLVRLGFSHHYLLNSILGLTALELYSQDRSKTRWYDRAVAHQQTALTRARPHFESVDQSQHQALLGFSAFMSMYTVAEPNYRPPHVRNLARFDPVDELLSALNFSRSTMTFVYQSFPASLVSGSFILTKFVDTNQATEQDLEQRFPQLAALRGHVERQCAGEQGAACIHASTVLFRRIATLSDNIGDPEVSKVIWGWGLEVQQAYLDMCSAKHPVALVILAHFAVLMSFYQEHWCLSQWPRGLLGSITEVLGDEWEDVLKWPRDLVFGLEALVSRALPPPDSAPVAAS</sequence>
<dbReference type="InterPro" id="IPR001138">
    <property type="entry name" value="Zn2Cys6_DnaBD"/>
</dbReference>
<dbReference type="InterPro" id="IPR036864">
    <property type="entry name" value="Zn2-C6_fun-type_DNA-bd_sf"/>
</dbReference>
<dbReference type="PANTHER" id="PTHR47784:SF5">
    <property type="entry name" value="STEROL UPTAKE CONTROL PROTEIN 2"/>
    <property type="match status" value="1"/>
</dbReference>
<dbReference type="PROSITE" id="PS50048">
    <property type="entry name" value="ZN2_CY6_FUNGAL_2"/>
    <property type="match status" value="1"/>
</dbReference>
<dbReference type="CDD" id="cd00067">
    <property type="entry name" value="GAL4"/>
    <property type="match status" value="1"/>
</dbReference>
<name>A0A8K0T8A4_9PEZI</name>
<accession>A0A8K0T8A4</accession>
<dbReference type="AlphaFoldDB" id="A0A8K0T8A4"/>
<dbReference type="GO" id="GO:0001228">
    <property type="term" value="F:DNA-binding transcription activator activity, RNA polymerase II-specific"/>
    <property type="evidence" value="ECO:0007669"/>
    <property type="project" value="TreeGrafter"/>
</dbReference>
<proteinExistence type="predicted"/>
<dbReference type="GO" id="GO:0008270">
    <property type="term" value="F:zinc ion binding"/>
    <property type="evidence" value="ECO:0007669"/>
    <property type="project" value="InterPro"/>
</dbReference>
<dbReference type="Pfam" id="PF00172">
    <property type="entry name" value="Zn_clus"/>
    <property type="match status" value="1"/>
</dbReference>
<keyword evidence="4" id="KW-1185">Reference proteome</keyword>
<evidence type="ECO:0000259" key="2">
    <source>
        <dbReference type="PROSITE" id="PS50048"/>
    </source>
</evidence>
<feature type="domain" description="Zn(2)-C6 fungal-type" evidence="2">
    <location>
        <begin position="15"/>
        <end position="45"/>
    </location>
</feature>
<dbReference type="PANTHER" id="PTHR47784">
    <property type="entry name" value="STEROL UPTAKE CONTROL PROTEIN 2"/>
    <property type="match status" value="1"/>
</dbReference>
<gene>
    <name evidence="3" type="ORF">B0T11DRAFT_287267</name>
</gene>
<dbReference type="Gene3D" id="4.10.240.10">
    <property type="entry name" value="Zn(2)-C6 fungal-type DNA-binding domain"/>
    <property type="match status" value="1"/>
</dbReference>
<evidence type="ECO:0000256" key="1">
    <source>
        <dbReference type="ARBA" id="ARBA00023242"/>
    </source>
</evidence>
<protein>
    <recommendedName>
        <fullName evidence="2">Zn(2)-C6 fungal-type domain-containing protein</fullName>
    </recommendedName>
</protein>
<dbReference type="InterPro" id="IPR053157">
    <property type="entry name" value="Sterol_Uptake_Regulator"/>
</dbReference>
<dbReference type="SMART" id="SM00066">
    <property type="entry name" value="GAL4"/>
    <property type="match status" value="1"/>
</dbReference>
<keyword evidence="1" id="KW-0539">Nucleus</keyword>
<organism evidence="3 4">
    <name type="scientific">Plectosphaerella cucumerina</name>
    <dbReference type="NCBI Taxonomy" id="40658"/>
    <lineage>
        <taxon>Eukaryota</taxon>
        <taxon>Fungi</taxon>
        <taxon>Dikarya</taxon>
        <taxon>Ascomycota</taxon>
        <taxon>Pezizomycotina</taxon>
        <taxon>Sordariomycetes</taxon>
        <taxon>Hypocreomycetidae</taxon>
        <taxon>Glomerellales</taxon>
        <taxon>Plectosphaerellaceae</taxon>
        <taxon>Plectosphaerella</taxon>
    </lineage>
</organism>
<comment type="caution">
    <text evidence="3">The sequence shown here is derived from an EMBL/GenBank/DDBJ whole genome shotgun (WGS) entry which is preliminary data.</text>
</comment>
<evidence type="ECO:0000313" key="4">
    <source>
        <dbReference type="Proteomes" id="UP000813385"/>
    </source>
</evidence>
<dbReference type="EMBL" id="JAGPXD010000005">
    <property type="protein sequence ID" value="KAH7353700.1"/>
    <property type="molecule type" value="Genomic_DNA"/>
</dbReference>
<dbReference type="Proteomes" id="UP000813385">
    <property type="component" value="Unassembled WGS sequence"/>
</dbReference>
<dbReference type="OrthoDB" id="5350673at2759"/>
<dbReference type="SUPFAM" id="SSF57701">
    <property type="entry name" value="Zn2/Cys6 DNA-binding domain"/>
    <property type="match status" value="1"/>
</dbReference>
<dbReference type="PROSITE" id="PS00463">
    <property type="entry name" value="ZN2_CY6_FUNGAL_1"/>
    <property type="match status" value="1"/>
</dbReference>
<reference evidence="3" key="1">
    <citation type="journal article" date="2021" name="Nat. Commun.">
        <title>Genetic determinants of endophytism in the Arabidopsis root mycobiome.</title>
        <authorList>
            <person name="Mesny F."/>
            <person name="Miyauchi S."/>
            <person name="Thiergart T."/>
            <person name="Pickel B."/>
            <person name="Atanasova L."/>
            <person name="Karlsson M."/>
            <person name="Huettel B."/>
            <person name="Barry K.W."/>
            <person name="Haridas S."/>
            <person name="Chen C."/>
            <person name="Bauer D."/>
            <person name="Andreopoulos W."/>
            <person name="Pangilinan J."/>
            <person name="LaButti K."/>
            <person name="Riley R."/>
            <person name="Lipzen A."/>
            <person name="Clum A."/>
            <person name="Drula E."/>
            <person name="Henrissat B."/>
            <person name="Kohler A."/>
            <person name="Grigoriev I.V."/>
            <person name="Martin F.M."/>
            <person name="Hacquard S."/>
        </authorList>
    </citation>
    <scope>NUCLEOTIDE SEQUENCE</scope>
    <source>
        <strain evidence="3">MPI-CAGE-AT-0016</strain>
    </source>
</reference>
<evidence type="ECO:0000313" key="3">
    <source>
        <dbReference type="EMBL" id="KAH7353700.1"/>
    </source>
</evidence>